<dbReference type="Gene3D" id="1.10.510.10">
    <property type="entry name" value="Transferase(Phosphotransferase) domain 1"/>
    <property type="match status" value="1"/>
</dbReference>
<evidence type="ECO:0000313" key="3">
    <source>
        <dbReference type="EMBL" id="JAD02454.1"/>
    </source>
</evidence>
<dbReference type="CDD" id="cd13969">
    <property type="entry name" value="ADCK1-like"/>
    <property type="match status" value="1"/>
</dbReference>
<gene>
    <name evidence="3" type="primary">Adck1</name>
    <name evidence="3" type="ORF">g.17260</name>
</gene>
<dbReference type="InterPro" id="IPR045307">
    <property type="entry name" value="ADCK1_dom"/>
</dbReference>
<dbReference type="EMBL" id="GBXI01011838">
    <property type="protein sequence ID" value="JAD02454.1"/>
    <property type="molecule type" value="Transcribed_RNA"/>
</dbReference>
<dbReference type="GO" id="GO:0007005">
    <property type="term" value="P:mitochondrion organization"/>
    <property type="evidence" value="ECO:0007669"/>
    <property type="project" value="TreeGrafter"/>
</dbReference>
<dbReference type="InterPro" id="IPR000719">
    <property type="entry name" value="Prot_kinase_dom"/>
</dbReference>
<organism evidence="3">
    <name type="scientific">Zeugodacus cucurbitae</name>
    <name type="common">Melon fruit fly</name>
    <name type="synonym">Bactrocera cucurbitae</name>
    <dbReference type="NCBI Taxonomy" id="28588"/>
    <lineage>
        <taxon>Eukaryota</taxon>
        <taxon>Metazoa</taxon>
        <taxon>Ecdysozoa</taxon>
        <taxon>Arthropoda</taxon>
        <taxon>Hexapoda</taxon>
        <taxon>Insecta</taxon>
        <taxon>Pterygota</taxon>
        <taxon>Neoptera</taxon>
        <taxon>Endopterygota</taxon>
        <taxon>Diptera</taxon>
        <taxon>Brachycera</taxon>
        <taxon>Muscomorpha</taxon>
        <taxon>Tephritoidea</taxon>
        <taxon>Tephritidae</taxon>
        <taxon>Zeugodacus</taxon>
        <taxon>Zeugodacus</taxon>
    </lineage>
</organism>
<keyword evidence="3" id="KW-0808">Transferase</keyword>
<dbReference type="PANTHER" id="PTHR43173:SF19">
    <property type="entry name" value="AARF DOMAIN-CONTAINING PROTEIN KINASE 1"/>
    <property type="match status" value="1"/>
</dbReference>
<protein>
    <submittedName>
        <fullName evidence="3">Uncharacterized aarF domain-containing protein kinase 1</fullName>
    </submittedName>
</protein>
<dbReference type="GO" id="GO:0005743">
    <property type="term" value="C:mitochondrial inner membrane"/>
    <property type="evidence" value="ECO:0007669"/>
    <property type="project" value="TreeGrafter"/>
</dbReference>
<evidence type="ECO:0000256" key="1">
    <source>
        <dbReference type="ARBA" id="ARBA00009670"/>
    </source>
</evidence>
<reference evidence="3" key="2">
    <citation type="journal article" date="2015" name="Gigascience">
        <title>Reconstructing a comprehensive transcriptome assembly of a white-pupal translocated strain of the pest fruit fly Bactrocera cucurbitae.</title>
        <authorList>
            <person name="Sim S.B."/>
            <person name="Calla B."/>
            <person name="Hall B."/>
            <person name="DeRego T."/>
            <person name="Geib S.M."/>
        </authorList>
    </citation>
    <scope>NUCLEOTIDE SEQUENCE</scope>
</reference>
<dbReference type="GO" id="GO:0005524">
    <property type="term" value="F:ATP binding"/>
    <property type="evidence" value="ECO:0007669"/>
    <property type="project" value="InterPro"/>
</dbReference>
<dbReference type="SMART" id="SM00220">
    <property type="entry name" value="S_TKc"/>
    <property type="match status" value="1"/>
</dbReference>
<accession>A0A0A1WTQ8</accession>
<sequence>MFRRVLSYSIIGAGVVSTGLSLHTNDYDVNSLGIVRLGRSAITVFDVALTYKRELYYREWDKSSPEYKAEKSRVHKIAAEKLLELICVNKGVYIKTGQHIGALEYLLPKEFVQTMKVLHSNAPQNPVEDLYKVIRQDLKRNPEDIFATFEPTPLGTASLAQVHKATLKTGEVVAVKVQHPYVKGNSRVDMKTMEVLVKIMALVFPDFKIQWLIDESKKNLPIELDFLNEGKNAEKVAKQFQKYSWLRVPQIYWELSSPRILVMEYLEGGQVNDLDYIKKHKIDPFTVSNKIGQLYSEMIFTTGFVHSDPHPGNILVHQSPKGQVEIVLLDHGLYANLTDKFRYEYSKLWLSILNVDRKAMREHSQNLGIKGDLYGLFACMVTGRPWETLVQGINKVKYSKEEKATLQNNTSLVLPHISDVLEQVDRQMLLILKTNDLIRGIEATLRTQNRMTAFWVMSKCCVHSTFNEQKSLNTARWTALRLAVREKWEILKLNIYYVYLGFVNFGFLAALKQIL</sequence>
<reference evidence="3" key="1">
    <citation type="submission" date="2014-11" db="EMBL/GenBank/DDBJ databases">
        <authorList>
            <person name="Geib S."/>
        </authorList>
    </citation>
    <scope>NUCLEOTIDE SEQUENCE</scope>
</reference>
<comment type="similarity">
    <text evidence="1">Belongs to the protein kinase superfamily. ADCK protein kinase family.</text>
</comment>
<name>A0A0A1WTQ8_ZEUCU</name>
<dbReference type="PROSITE" id="PS50011">
    <property type="entry name" value="PROTEIN_KINASE_DOM"/>
    <property type="match status" value="1"/>
</dbReference>
<dbReference type="InterPro" id="IPR011009">
    <property type="entry name" value="Kinase-like_dom_sf"/>
</dbReference>
<keyword evidence="3" id="KW-0418">Kinase</keyword>
<dbReference type="InterPro" id="IPR051130">
    <property type="entry name" value="Mito_struct-func_regulator"/>
</dbReference>
<dbReference type="InterPro" id="IPR004147">
    <property type="entry name" value="ABC1_dom"/>
</dbReference>
<evidence type="ECO:0000259" key="2">
    <source>
        <dbReference type="PROSITE" id="PS50011"/>
    </source>
</evidence>
<proteinExistence type="inferred from homology"/>
<dbReference type="AlphaFoldDB" id="A0A0A1WTQ8"/>
<feature type="domain" description="Protein kinase" evidence="2">
    <location>
        <begin position="148"/>
        <end position="466"/>
    </location>
</feature>
<dbReference type="GO" id="GO:0055088">
    <property type="term" value="P:lipid homeostasis"/>
    <property type="evidence" value="ECO:0007669"/>
    <property type="project" value="TreeGrafter"/>
</dbReference>
<dbReference type="PANTHER" id="PTHR43173">
    <property type="entry name" value="ABC1 FAMILY PROTEIN"/>
    <property type="match status" value="1"/>
</dbReference>
<dbReference type="GO" id="GO:0004672">
    <property type="term" value="F:protein kinase activity"/>
    <property type="evidence" value="ECO:0007669"/>
    <property type="project" value="InterPro"/>
</dbReference>
<dbReference type="Pfam" id="PF03109">
    <property type="entry name" value="ABC1"/>
    <property type="match status" value="1"/>
</dbReference>
<dbReference type="SUPFAM" id="SSF56112">
    <property type="entry name" value="Protein kinase-like (PK-like)"/>
    <property type="match status" value="1"/>
</dbReference>